<gene>
    <name evidence="2" type="ORF">AVDCRST_MAG20-1109</name>
</gene>
<feature type="compositionally biased region" description="Pro residues" evidence="1">
    <location>
        <begin position="48"/>
        <end position="59"/>
    </location>
</feature>
<protein>
    <submittedName>
        <fullName evidence="2">Uncharacterized protein</fullName>
    </submittedName>
</protein>
<evidence type="ECO:0000313" key="2">
    <source>
        <dbReference type="EMBL" id="CAA9230549.1"/>
    </source>
</evidence>
<feature type="compositionally biased region" description="Low complexity" evidence="1">
    <location>
        <begin position="30"/>
        <end position="47"/>
    </location>
</feature>
<sequence length="212" mass="22297">MQVDRRPAWLLAGLLLVAACGGGGGDSDGEAATTTRAPDRTTSSTAPSTPPSTTVPPVDPSVIPDDPAAIDEAYVEAVLEEHNRVIGDALRLQLEGADLAEIIDRYNAIYVAEVADRLLTNIVALDDPATRTLRDPPGDQRSEVTDVQVATPGCISAVVLQDYREVLLAPEAPSKNLVVLRSIVPTAREALNPTAWRSEGLVPEEAVGTVGC</sequence>
<feature type="region of interest" description="Disordered" evidence="1">
    <location>
        <begin position="24"/>
        <end position="66"/>
    </location>
</feature>
<dbReference type="AlphaFoldDB" id="A0A6J4HR28"/>
<proteinExistence type="predicted"/>
<reference evidence="2" key="1">
    <citation type="submission" date="2020-02" db="EMBL/GenBank/DDBJ databases">
        <authorList>
            <person name="Meier V. D."/>
        </authorList>
    </citation>
    <scope>NUCLEOTIDE SEQUENCE</scope>
    <source>
        <strain evidence="2">AVDCRST_MAG20</strain>
    </source>
</reference>
<evidence type="ECO:0000256" key="1">
    <source>
        <dbReference type="SAM" id="MobiDB-lite"/>
    </source>
</evidence>
<name>A0A6J4HR28_9ACTN</name>
<accession>A0A6J4HR28</accession>
<dbReference type="PROSITE" id="PS51257">
    <property type="entry name" value="PROKAR_LIPOPROTEIN"/>
    <property type="match status" value="1"/>
</dbReference>
<dbReference type="EMBL" id="CADCSY010000049">
    <property type="protein sequence ID" value="CAA9230549.1"/>
    <property type="molecule type" value="Genomic_DNA"/>
</dbReference>
<organism evidence="2">
    <name type="scientific">uncultured Acidimicrobiales bacterium</name>
    <dbReference type="NCBI Taxonomy" id="310071"/>
    <lineage>
        <taxon>Bacteria</taxon>
        <taxon>Bacillati</taxon>
        <taxon>Actinomycetota</taxon>
        <taxon>Acidimicrobiia</taxon>
        <taxon>Acidimicrobiales</taxon>
        <taxon>environmental samples</taxon>
    </lineage>
</organism>